<dbReference type="InterPro" id="IPR029058">
    <property type="entry name" value="AB_hydrolase_fold"/>
</dbReference>
<accession>A0A2T7U8F8</accession>
<feature type="domain" description="AB hydrolase-1" evidence="2">
    <location>
        <begin position="26"/>
        <end position="297"/>
    </location>
</feature>
<dbReference type="PRINTS" id="PR00111">
    <property type="entry name" value="ABHYDROLASE"/>
</dbReference>
<dbReference type="STRING" id="1293045.H663_07065"/>
<dbReference type="Pfam" id="PF00561">
    <property type="entry name" value="Abhydrolase_1"/>
    <property type="match status" value="1"/>
</dbReference>
<evidence type="ECO:0000313" key="4">
    <source>
        <dbReference type="Proteomes" id="UP000037507"/>
    </source>
</evidence>
<dbReference type="PANTHER" id="PTHR43329">
    <property type="entry name" value="EPOXIDE HYDROLASE"/>
    <property type="match status" value="1"/>
</dbReference>
<protein>
    <submittedName>
        <fullName evidence="3">Alpha/beta hydrolase</fullName>
    </submittedName>
</protein>
<comment type="caution">
    <text evidence="3">The sequence shown here is derived from an EMBL/GenBank/DDBJ whole genome shotgun (WGS) entry which is preliminary data.</text>
</comment>
<dbReference type="OrthoDB" id="2987348at2"/>
<dbReference type="InterPro" id="IPR000639">
    <property type="entry name" value="Epox_hydrolase-like"/>
</dbReference>
<evidence type="ECO:0000256" key="1">
    <source>
        <dbReference type="ARBA" id="ARBA00022801"/>
    </source>
</evidence>
<dbReference type="AlphaFoldDB" id="A0A2T7U8F8"/>
<dbReference type="Gene3D" id="3.40.50.1820">
    <property type="entry name" value="alpha/beta hydrolase"/>
    <property type="match status" value="1"/>
</dbReference>
<gene>
    <name evidence="3" type="ORF">H663_019745</name>
</gene>
<evidence type="ECO:0000313" key="3">
    <source>
        <dbReference type="EMBL" id="PVE40963.1"/>
    </source>
</evidence>
<evidence type="ECO:0000259" key="2">
    <source>
        <dbReference type="Pfam" id="PF00561"/>
    </source>
</evidence>
<organism evidence="3 4">
    <name type="scientific">Limnohabitans planktonicus II-D5</name>
    <dbReference type="NCBI Taxonomy" id="1293045"/>
    <lineage>
        <taxon>Bacteria</taxon>
        <taxon>Pseudomonadati</taxon>
        <taxon>Pseudomonadota</taxon>
        <taxon>Betaproteobacteria</taxon>
        <taxon>Burkholderiales</taxon>
        <taxon>Comamonadaceae</taxon>
        <taxon>Limnohabitans</taxon>
    </lineage>
</organism>
<sequence>MIDTWQQTLPHGITLSCRACGEPGRPVLMFLHGFPEAAFVWDELLQHFSRPENGGYRCVAPNLRGYEKSSAPSDVKAYRAKFLVQDIVGLIDAECGKGQPLAALVAHDWGGALAWSVANQHPQRLRQLVVINAPHPGPFVQAMQHNPAQQSASAYMNFLVQADSATQLSANHFERLLRFLHGDDKEMSGGNSLSSKAAPWLTPALQARYREVWSHGLDGALNYYRASPLRPSTPQDPAVDQVSLPPEMLRIEVPTLLLWAQDDIALLPCLTEGLDTHVADLKLVPIANATHWVVHEQPQRVIAEITDFLLPPFQY</sequence>
<name>A0A2T7U8F8_9BURK</name>
<keyword evidence="1 3" id="KW-0378">Hydrolase</keyword>
<dbReference type="EMBL" id="LFYT02000048">
    <property type="protein sequence ID" value="PVE40963.1"/>
    <property type="molecule type" value="Genomic_DNA"/>
</dbReference>
<dbReference type="RefSeq" id="WP_053171690.1">
    <property type="nucleotide sequence ID" value="NZ_LFYT02000048.1"/>
</dbReference>
<dbReference type="Proteomes" id="UP000037507">
    <property type="component" value="Unassembled WGS sequence"/>
</dbReference>
<dbReference type="SUPFAM" id="SSF53474">
    <property type="entry name" value="alpha/beta-Hydrolases"/>
    <property type="match status" value="1"/>
</dbReference>
<reference evidence="3" key="1">
    <citation type="submission" date="2017-04" db="EMBL/GenBank/DDBJ databases">
        <title>Unexpected and diverse lifestyles within the genus Limnohabitans.</title>
        <authorList>
            <person name="Kasalicky V."/>
            <person name="Mehrshad M."/>
            <person name="Andrei S.-A."/>
            <person name="Salcher M."/>
            <person name="Kratochvilova H."/>
            <person name="Simek K."/>
            <person name="Ghai R."/>
        </authorList>
    </citation>
    <scope>NUCLEOTIDE SEQUENCE [LARGE SCALE GENOMIC DNA]</scope>
    <source>
        <strain evidence="3">II-D5</strain>
    </source>
</reference>
<dbReference type="PRINTS" id="PR00412">
    <property type="entry name" value="EPOXHYDRLASE"/>
</dbReference>
<dbReference type="GO" id="GO:0016787">
    <property type="term" value="F:hydrolase activity"/>
    <property type="evidence" value="ECO:0007669"/>
    <property type="project" value="UniProtKB-KW"/>
</dbReference>
<proteinExistence type="predicted"/>
<dbReference type="InterPro" id="IPR000073">
    <property type="entry name" value="AB_hydrolase_1"/>
</dbReference>
<keyword evidence="4" id="KW-1185">Reference proteome</keyword>